<dbReference type="OrthoDB" id="7464126at2759"/>
<dbReference type="Proteomes" id="UP000244855">
    <property type="component" value="Unassembled WGS sequence"/>
</dbReference>
<reference evidence="2 3" key="1">
    <citation type="journal article" date="2018" name="Sci. Rep.">
        <title>Comparative genomics provides insights into the lifestyle and reveals functional heterogeneity of dark septate endophytic fungi.</title>
        <authorList>
            <person name="Knapp D.G."/>
            <person name="Nemeth J.B."/>
            <person name="Barry K."/>
            <person name="Hainaut M."/>
            <person name="Henrissat B."/>
            <person name="Johnson J."/>
            <person name="Kuo A."/>
            <person name="Lim J.H.P."/>
            <person name="Lipzen A."/>
            <person name="Nolan M."/>
            <person name="Ohm R.A."/>
            <person name="Tamas L."/>
            <person name="Grigoriev I.V."/>
            <person name="Spatafora J.W."/>
            <person name="Nagy L.G."/>
            <person name="Kovacs G.M."/>
        </authorList>
    </citation>
    <scope>NUCLEOTIDE SEQUENCE [LARGE SCALE GENOMIC DNA]</scope>
    <source>
        <strain evidence="2 3">DSE2036</strain>
    </source>
</reference>
<dbReference type="Pfam" id="PF24809">
    <property type="entry name" value="DUF7708"/>
    <property type="match status" value="1"/>
</dbReference>
<accession>A0A2V1DVQ2</accession>
<dbReference type="InterPro" id="IPR056125">
    <property type="entry name" value="DUF7708"/>
</dbReference>
<feature type="domain" description="DUF7708" evidence="1">
    <location>
        <begin position="82"/>
        <end position="189"/>
    </location>
</feature>
<dbReference type="AlphaFoldDB" id="A0A2V1DVQ2"/>
<organism evidence="2 3">
    <name type="scientific">Periconia macrospinosa</name>
    <dbReference type="NCBI Taxonomy" id="97972"/>
    <lineage>
        <taxon>Eukaryota</taxon>
        <taxon>Fungi</taxon>
        <taxon>Dikarya</taxon>
        <taxon>Ascomycota</taxon>
        <taxon>Pezizomycotina</taxon>
        <taxon>Dothideomycetes</taxon>
        <taxon>Pleosporomycetidae</taxon>
        <taxon>Pleosporales</taxon>
        <taxon>Massarineae</taxon>
        <taxon>Periconiaceae</taxon>
        <taxon>Periconia</taxon>
    </lineage>
</organism>
<evidence type="ECO:0000259" key="1">
    <source>
        <dbReference type="Pfam" id="PF24809"/>
    </source>
</evidence>
<proteinExistence type="predicted"/>
<gene>
    <name evidence="2" type="ORF">DM02DRAFT_316596</name>
</gene>
<evidence type="ECO:0000313" key="3">
    <source>
        <dbReference type="Proteomes" id="UP000244855"/>
    </source>
</evidence>
<name>A0A2V1DVQ2_9PLEO</name>
<sequence>MLAASQLSHPSPGATKGESLWKKAFDALDTNLQATLSVCNKPKLNILHQVLLQVENARQTCIRKQWRVKAPGGKTIILRDVVEKMAGWINRFKEVGTVAVQYDPLHGALPWAAFVFLLNVTLGDVQLFASLVTDLESIAFVLYRCGFYEKLYINTSTTTVDPLKESLVHLYAEILTHLSMSIKYFHKNTGSEY</sequence>
<keyword evidence="3" id="KW-1185">Reference proteome</keyword>
<evidence type="ECO:0000313" key="2">
    <source>
        <dbReference type="EMBL" id="PVI02012.1"/>
    </source>
</evidence>
<dbReference type="STRING" id="97972.A0A2V1DVQ2"/>
<protein>
    <recommendedName>
        <fullName evidence="1">DUF7708 domain-containing protein</fullName>
    </recommendedName>
</protein>
<dbReference type="EMBL" id="KZ805348">
    <property type="protein sequence ID" value="PVI02012.1"/>
    <property type="molecule type" value="Genomic_DNA"/>
</dbReference>